<dbReference type="CDD" id="cd16118">
    <property type="entry name" value="UBX2_UBXN9"/>
    <property type="match status" value="1"/>
</dbReference>
<name>A0A9Q0RYN7_9DIPT</name>
<dbReference type="PANTHER" id="PTHR46467:SF1">
    <property type="entry name" value="TETHER CONTAINING UBX DOMAIN FOR GLUT4"/>
    <property type="match status" value="1"/>
</dbReference>
<dbReference type="GO" id="GO:0012506">
    <property type="term" value="C:vesicle membrane"/>
    <property type="evidence" value="ECO:0007669"/>
    <property type="project" value="TreeGrafter"/>
</dbReference>
<dbReference type="GO" id="GO:0006886">
    <property type="term" value="P:intracellular protein transport"/>
    <property type="evidence" value="ECO:0007669"/>
    <property type="project" value="TreeGrafter"/>
</dbReference>
<dbReference type="Proteomes" id="UP001151699">
    <property type="component" value="Chromosome X"/>
</dbReference>
<reference evidence="3" key="1">
    <citation type="submission" date="2022-07" db="EMBL/GenBank/DDBJ databases">
        <authorList>
            <person name="Trinca V."/>
            <person name="Uliana J.V.C."/>
            <person name="Torres T.T."/>
            <person name="Ward R.J."/>
            <person name="Monesi N."/>
        </authorList>
    </citation>
    <scope>NUCLEOTIDE SEQUENCE</scope>
    <source>
        <strain evidence="3">HSMRA1968</strain>
        <tissue evidence="3">Whole embryos</tissue>
    </source>
</reference>
<dbReference type="OrthoDB" id="440781at2759"/>
<feature type="domain" description="RBD" evidence="2">
    <location>
        <begin position="3"/>
        <end position="72"/>
    </location>
</feature>
<dbReference type="PROSITE" id="PS50898">
    <property type="entry name" value="RBD"/>
    <property type="match status" value="1"/>
</dbReference>
<keyword evidence="4" id="KW-1185">Reference proteome</keyword>
<dbReference type="GO" id="GO:0007165">
    <property type="term" value="P:signal transduction"/>
    <property type="evidence" value="ECO:0007669"/>
    <property type="project" value="InterPro"/>
</dbReference>
<dbReference type="SUPFAM" id="SSF54236">
    <property type="entry name" value="Ubiquitin-like"/>
    <property type="match status" value="2"/>
</dbReference>
<dbReference type="CDD" id="cd16105">
    <property type="entry name" value="Ubl_ASPSCR1_like"/>
    <property type="match status" value="1"/>
</dbReference>
<evidence type="ECO:0000259" key="2">
    <source>
        <dbReference type="PROSITE" id="PS50898"/>
    </source>
</evidence>
<dbReference type="GO" id="GO:0005737">
    <property type="term" value="C:cytoplasm"/>
    <property type="evidence" value="ECO:0007669"/>
    <property type="project" value="TreeGrafter"/>
</dbReference>
<dbReference type="InterPro" id="IPR059238">
    <property type="entry name" value="UBX1_UBXN9"/>
</dbReference>
<dbReference type="GO" id="GO:0005634">
    <property type="term" value="C:nucleus"/>
    <property type="evidence" value="ECO:0007669"/>
    <property type="project" value="TreeGrafter"/>
</dbReference>
<accession>A0A9Q0RYN7</accession>
<comment type="caution">
    <text evidence="3">The sequence shown here is derived from an EMBL/GenBank/DDBJ whole genome shotgun (WGS) entry which is preliminary data.</text>
</comment>
<dbReference type="Gene3D" id="3.10.20.90">
    <property type="entry name" value="Phosphatidylinositol 3-kinase Catalytic Subunit, Chain A, domain 1"/>
    <property type="match status" value="2"/>
</dbReference>
<dbReference type="InterPro" id="IPR029071">
    <property type="entry name" value="Ubiquitin-like_domsf"/>
</dbReference>
<evidence type="ECO:0000256" key="1">
    <source>
        <dbReference type="SAM" id="MobiDB-lite"/>
    </source>
</evidence>
<dbReference type="Pfam" id="PF00789">
    <property type="entry name" value="UBX"/>
    <property type="match status" value="1"/>
</dbReference>
<protein>
    <submittedName>
        <fullName evidence="3">Tether containing UBX domain for GLUT4</fullName>
    </submittedName>
</protein>
<dbReference type="InterPro" id="IPR003116">
    <property type="entry name" value="RBD_dom"/>
</dbReference>
<dbReference type="AlphaFoldDB" id="A0A9Q0RYN7"/>
<sequence>MASVVTVLTPNGRRQNVKVQPNKTVLQILDEVCQKHNFQSSEYDLRHHKRILDLSLMFRFTGLPNNAQLEMVKVLKLRQESDVVLMIQFEDGSRKSDSFHPDVTLINVLQKLCPEKCSEPDLVLIYMRTDIHGSDLTTTTLRSLGLTGGRAMFRLVQRQVDSLKTQANVTRIIPASTPIHPVERSTFIERKIEKVVQKNAESSDASMDQCETVPVAFMDDQVESPEANDIKRVKYDETVDLLSPSTSSHGAISNPESTQMEVEEEPEVLVIGERNAILFSLNDSQPTTYENEVKDSFFDLTVNDIKVLLRDLRTHSHELENAPLMTTKMREMEHDNQTMLKLNRYRSTIIRIQFPSRLVLQGIFLPSDTIQLVMNFVRSFLSDSNLDFHLYLTPPKKILDKETTLVENHCVPMALLHFGSKETCDNTNLIRDEFLDKVSTYKAAIWAASKSRGFSLANAGLENSESAASKSSDLNRKQQSAGSESFITSSAVSNMGTKVPKWFKPTGK</sequence>
<dbReference type="InterPro" id="IPR021569">
    <property type="entry name" value="TUG-UBL1"/>
</dbReference>
<evidence type="ECO:0000313" key="4">
    <source>
        <dbReference type="Proteomes" id="UP001151699"/>
    </source>
</evidence>
<proteinExistence type="predicted"/>
<dbReference type="PANTHER" id="PTHR46467">
    <property type="entry name" value="TETHER CONTAINING UBX DOMAIN FOR GLUT4"/>
    <property type="match status" value="1"/>
</dbReference>
<feature type="region of interest" description="Disordered" evidence="1">
    <location>
        <begin position="466"/>
        <end position="489"/>
    </location>
</feature>
<dbReference type="GO" id="GO:0042593">
    <property type="term" value="P:glucose homeostasis"/>
    <property type="evidence" value="ECO:0007669"/>
    <property type="project" value="TreeGrafter"/>
</dbReference>
<dbReference type="InterPro" id="IPR001012">
    <property type="entry name" value="UBX_dom"/>
</dbReference>
<dbReference type="CDD" id="cd17075">
    <property type="entry name" value="UBX1_UBXN9"/>
    <property type="match status" value="1"/>
</dbReference>
<organism evidence="3 4">
    <name type="scientific">Pseudolycoriella hygida</name>
    <dbReference type="NCBI Taxonomy" id="35572"/>
    <lineage>
        <taxon>Eukaryota</taxon>
        <taxon>Metazoa</taxon>
        <taxon>Ecdysozoa</taxon>
        <taxon>Arthropoda</taxon>
        <taxon>Hexapoda</taxon>
        <taxon>Insecta</taxon>
        <taxon>Pterygota</taxon>
        <taxon>Neoptera</taxon>
        <taxon>Endopterygota</taxon>
        <taxon>Diptera</taxon>
        <taxon>Nematocera</taxon>
        <taxon>Sciaroidea</taxon>
        <taxon>Sciaridae</taxon>
        <taxon>Pseudolycoriella</taxon>
    </lineage>
</organism>
<dbReference type="EMBL" id="WJQU01000003">
    <property type="protein sequence ID" value="KAJ6639030.1"/>
    <property type="molecule type" value="Genomic_DNA"/>
</dbReference>
<gene>
    <name evidence="3" type="primary">Aspscr1</name>
    <name evidence="3" type="ORF">Bhyg_11769</name>
</gene>
<evidence type="ECO:0000313" key="3">
    <source>
        <dbReference type="EMBL" id="KAJ6639030.1"/>
    </source>
</evidence>
<dbReference type="Pfam" id="PF11470">
    <property type="entry name" value="TUG-UBL1"/>
    <property type="match status" value="1"/>
</dbReference>